<dbReference type="EMBL" id="CP000612">
    <property type="protein sequence ID" value="ABO50305.1"/>
    <property type="molecule type" value="Genomic_DNA"/>
</dbReference>
<keyword evidence="6" id="KW-0520">NAD</keyword>
<feature type="domain" description="3-hydroxyacyl-CoA dehydrogenase C-terminal" evidence="7">
    <location>
        <begin position="186"/>
        <end position="282"/>
    </location>
</feature>
<feature type="binding site" evidence="6">
    <location>
        <position position="92"/>
    </location>
    <ligand>
        <name>NAD(+)</name>
        <dbReference type="ChEBI" id="CHEBI:57540"/>
    </ligand>
</feature>
<dbReference type="GO" id="GO:0006631">
    <property type="term" value="P:fatty acid metabolic process"/>
    <property type="evidence" value="ECO:0007669"/>
    <property type="project" value="InterPro"/>
</dbReference>
<dbReference type="InterPro" id="IPR006108">
    <property type="entry name" value="3HC_DH_C"/>
</dbReference>
<evidence type="ECO:0000256" key="4">
    <source>
        <dbReference type="ARBA" id="ARBA00067747"/>
    </source>
</evidence>
<comment type="similarity">
    <text evidence="2">Belongs to the 3-hydroxyacyl-CoA dehydrogenase family.</text>
</comment>
<dbReference type="InterPro" id="IPR006176">
    <property type="entry name" value="3-OHacyl-CoA_DH_NAD-bd"/>
</dbReference>
<name>A4J5F2_DESRM</name>
<protein>
    <recommendedName>
        <fullName evidence="4">3-hydroxybutyryl-CoA dehydrogenase</fullName>
    </recommendedName>
</protein>
<dbReference type="Gene3D" id="1.10.1040.10">
    <property type="entry name" value="N-(1-d-carboxylethyl)-l-norvaline Dehydrogenase, domain 2"/>
    <property type="match status" value="1"/>
</dbReference>
<dbReference type="RefSeq" id="WP_011878118.1">
    <property type="nucleotide sequence ID" value="NC_009253.1"/>
</dbReference>
<dbReference type="Proteomes" id="UP000001556">
    <property type="component" value="Chromosome"/>
</dbReference>
<organism evidence="9 10">
    <name type="scientific">Desulforamulus reducens (strain ATCC BAA-1160 / DSM 100696 / MI-1)</name>
    <name type="common">Desulfotomaculum reducens</name>
    <dbReference type="NCBI Taxonomy" id="349161"/>
    <lineage>
        <taxon>Bacteria</taxon>
        <taxon>Bacillati</taxon>
        <taxon>Bacillota</taxon>
        <taxon>Clostridia</taxon>
        <taxon>Eubacteriales</taxon>
        <taxon>Peptococcaceae</taxon>
        <taxon>Desulforamulus</taxon>
    </lineage>
</organism>
<comment type="pathway">
    <text evidence="1">Lipid metabolism; butanoate metabolism.</text>
</comment>
<feature type="domain" description="3-hydroxyacyl-CoA dehydrogenase NAD binding" evidence="8">
    <location>
        <begin position="5"/>
        <end position="184"/>
    </location>
</feature>
<reference evidence="9 10" key="1">
    <citation type="submission" date="2007-03" db="EMBL/GenBank/DDBJ databases">
        <title>Complete sequence of Desulfotomaculum reducens MI-1.</title>
        <authorList>
            <consortium name="US DOE Joint Genome Institute"/>
            <person name="Copeland A."/>
            <person name="Lucas S."/>
            <person name="Lapidus A."/>
            <person name="Barry K."/>
            <person name="Detter J.C."/>
            <person name="Glavina del Rio T."/>
            <person name="Hammon N."/>
            <person name="Israni S."/>
            <person name="Dalin E."/>
            <person name="Tice H."/>
            <person name="Pitluck S."/>
            <person name="Sims D."/>
            <person name="Brettin T."/>
            <person name="Bruce D."/>
            <person name="Han C."/>
            <person name="Tapia R."/>
            <person name="Schmutz J."/>
            <person name="Larimer F."/>
            <person name="Land M."/>
            <person name="Hauser L."/>
            <person name="Kyrpides N."/>
            <person name="Kim E."/>
            <person name="Tebo B.M."/>
            <person name="Richardson P."/>
        </authorList>
    </citation>
    <scope>NUCLEOTIDE SEQUENCE [LARGE SCALE GENOMIC DNA]</scope>
    <source>
        <strain evidence="9 10">MI-1</strain>
    </source>
</reference>
<feature type="binding site" evidence="6">
    <location>
        <begin position="10"/>
        <end position="15"/>
    </location>
    <ligand>
        <name>NAD(+)</name>
        <dbReference type="ChEBI" id="CHEBI:57540"/>
    </ligand>
</feature>
<feature type="site" description="Important for catalytic activity" evidence="5">
    <location>
        <position position="140"/>
    </location>
</feature>
<dbReference type="PANTHER" id="PTHR48075:SF5">
    <property type="entry name" value="3-HYDROXYBUTYRYL-COA DEHYDROGENASE"/>
    <property type="match status" value="1"/>
</dbReference>
<proteinExistence type="inferred from homology"/>
<feature type="binding site" evidence="6">
    <location>
        <position position="274"/>
    </location>
    <ligand>
        <name>NAD(+)</name>
        <dbReference type="ChEBI" id="CHEBI:57540"/>
    </ligand>
</feature>
<accession>A4J5F2</accession>
<dbReference type="STRING" id="349161.Dred_1780"/>
<dbReference type="GO" id="GO:0070403">
    <property type="term" value="F:NAD+ binding"/>
    <property type="evidence" value="ECO:0007669"/>
    <property type="project" value="InterPro"/>
</dbReference>
<dbReference type="FunFam" id="3.40.50.720:FF:000009">
    <property type="entry name" value="Fatty oxidation complex, alpha subunit"/>
    <property type="match status" value="1"/>
</dbReference>
<dbReference type="InterPro" id="IPR036291">
    <property type="entry name" value="NAD(P)-bd_dom_sf"/>
</dbReference>
<evidence type="ECO:0000259" key="8">
    <source>
        <dbReference type="Pfam" id="PF02737"/>
    </source>
</evidence>
<evidence type="ECO:0000259" key="7">
    <source>
        <dbReference type="Pfam" id="PF00725"/>
    </source>
</evidence>
<dbReference type="InterPro" id="IPR022694">
    <property type="entry name" value="3-OHacyl-CoA_DH"/>
</dbReference>
<dbReference type="Pfam" id="PF00725">
    <property type="entry name" value="3HCDH"/>
    <property type="match status" value="1"/>
</dbReference>
<dbReference type="NCBIfam" id="NF005875">
    <property type="entry name" value="PRK07819.1"/>
    <property type="match status" value="1"/>
</dbReference>
<dbReference type="InterPro" id="IPR013328">
    <property type="entry name" value="6PGD_dom2"/>
</dbReference>
<dbReference type="eggNOG" id="COG1250">
    <property type="taxonomic scope" value="Bacteria"/>
</dbReference>
<dbReference type="HOGENOM" id="CLU_009834_2_0_9"/>
<dbReference type="PIRSF" id="PIRSF000105">
    <property type="entry name" value="HCDH"/>
    <property type="match status" value="1"/>
</dbReference>
<feature type="binding site" evidence="6">
    <location>
        <position position="143"/>
    </location>
    <ligand>
        <name>NAD(+)</name>
        <dbReference type="ChEBI" id="CHEBI:57540"/>
    </ligand>
</feature>
<dbReference type="GO" id="GO:0016616">
    <property type="term" value="F:oxidoreductase activity, acting on the CH-OH group of donors, NAD or NADP as acceptor"/>
    <property type="evidence" value="ECO:0007669"/>
    <property type="project" value="InterPro"/>
</dbReference>
<evidence type="ECO:0000313" key="10">
    <source>
        <dbReference type="Proteomes" id="UP000001556"/>
    </source>
</evidence>
<feature type="binding site" evidence="6">
    <location>
        <position position="119"/>
    </location>
    <ligand>
        <name>NAD(+)</name>
        <dbReference type="ChEBI" id="CHEBI:57540"/>
    </ligand>
</feature>
<keyword evidence="3 9" id="KW-0560">Oxidoreductase</keyword>
<dbReference type="PANTHER" id="PTHR48075">
    <property type="entry name" value="3-HYDROXYACYL-COA DEHYDROGENASE FAMILY PROTEIN"/>
    <property type="match status" value="1"/>
</dbReference>
<dbReference type="Gene3D" id="3.40.50.720">
    <property type="entry name" value="NAD(P)-binding Rossmann-like Domain"/>
    <property type="match status" value="1"/>
</dbReference>
<gene>
    <name evidence="9" type="ordered locus">Dred_1780</name>
</gene>
<dbReference type="InterPro" id="IPR008927">
    <property type="entry name" value="6-PGluconate_DH-like_C_sf"/>
</dbReference>
<evidence type="ECO:0000256" key="5">
    <source>
        <dbReference type="PIRSR" id="PIRSR000105-1"/>
    </source>
</evidence>
<dbReference type="OrthoDB" id="9815331at2"/>
<evidence type="ECO:0000256" key="1">
    <source>
        <dbReference type="ARBA" id="ARBA00005086"/>
    </source>
</evidence>
<evidence type="ECO:0000256" key="3">
    <source>
        <dbReference type="ARBA" id="ARBA00023002"/>
    </source>
</evidence>
<sequence length="284" mass="30647">MEIKKVMVVGAGQMGSGIAQVFAQAGISVVLNDIAPEFVQKGFKNIEKNLARSVDKGKMAAEAKDAALALIAQSTSLQDAKDCDLVIEAAIENMSIKAKIFSELDEICPPHAILASNTSSLPITEIAATTKRPAQVIGMHFMNPVPVMKLVEVIRGLATTDEVYNVIKETSIKIGKVPVEVNDVPGFVSNRVLQLMINEAIFCVYEGVATPEGIDDVMKLGCNHPMGPLALADLIGLDTILAIMNVLYEGYGDSKYRPCPLLRQYVKAGWLGRKSGKGFYDYSK</sequence>
<evidence type="ECO:0000256" key="6">
    <source>
        <dbReference type="PIRSR" id="PIRSR000105-2"/>
    </source>
</evidence>
<dbReference type="SUPFAM" id="SSF51735">
    <property type="entry name" value="NAD(P)-binding Rossmann-fold domains"/>
    <property type="match status" value="1"/>
</dbReference>
<dbReference type="Pfam" id="PF02737">
    <property type="entry name" value="3HCDH_N"/>
    <property type="match status" value="1"/>
</dbReference>
<dbReference type="KEGG" id="drm:Dred_1780"/>
<evidence type="ECO:0000313" key="9">
    <source>
        <dbReference type="EMBL" id="ABO50305.1"/>
    </source>
</evidence>
<feature type="binding site" evidence="6">
    <location>
        <position position="33"/>
    </location>
    <ligand>
        <name>NAD(+)</name>
        <dbReference type="ChEBI" id="CHEBI:57540"/>
    </ligand>
</feature>
<feature type="binding site" evidence="6">
    <location>
        <position position="97"/>
    </location>
    <ligand>
        <name>NAD(+)</name>
        <dbReference type="ChEBI" id="CHEBI:57540"/>
    </ligand>
</feature>
<keyword evidence="10" id="KW-1185">Reference proteome</keyword>
<dbReference type="AlphaFoldDB" id="A4J5F2"/>
<evidence type="ECO:0000256" key="2">
    <source>
        <dbReference type="ARBA" id="ARBA00009463"/>
    </source>
</evidence>
<dbReference type="NCBIfam" id="NF004474">
    <property type="entry name" value="PRK05808.1"/>
    <property type="match status" value="1"/>
</dbReference>
<dbReference type="SUPFAM" id="SSF48179">
    <property type="entry name" value="6-phosphogluconate dehydrogenase C-terminal domain-like"/>
    <property type="match status" value="1"/>
</dbReference>